<name>A0A095USB0_9GAMM</name>
<dbReference type="RefSeq" id="WP_035231475.1">
    <property type="nucleotide sequence ID" value="NZ_ARXV01000004.1"/>
</dbReference>
<reference evidence="2 3" key="1">
    <citation type="submission" date="2012-09" db="EMBL/GenBank/DDBJ databases">
        <title>Genome Sequence of alkane-degrading Bacterium Alcanivorax sp. 19-m-6.</title>
        <authorList>
            <person name="Lai Q."/>
            <person name="Shao Z."/>
        </authorList>
    </citation>
    <scope>NUCLEOTIDE SEQUENCE [LARGE SCALE GENOMIC DNA]</scope>
    <source>
        <strain evidence="2 3">19-m-6</strain>
    </source>
</reference>
<keyword evidence="1" id="KW-0472">Membrane</keyword>
<dbReference type="AlphaFoldDB" id="A0A095USB0"/>
<evidence type="ECO:0000313" key="3">
    <source>
        <dbReference type="Proteomes" id="UP000029444"/>
    </source>
</evidence>
<keyword evidence="1" id="KW-0812">Transmembrane</keyword>
<sequence>MAIIIGGLIVIWLGLTMAAAMLRWLGIELHYPARIIAPLLLAMVETLVFLFAIPGTERLPESWHWPMAGGLVAAAWLINGGVAGVYWHQHRPPKETQQAEQ</sequence>
<feature type="transmembrane region" description="Helical" evidence="1">
    <location>
        <begin position="65"/>
        <end position="87"/>
    </location>
</feature>
<protein>
    <submittedName>
        <fullName evidence="2">Uncharacterized protein</fullName>
    </submittedName>
</protein>
<dbReference type="PATRIC" id="fig|1177154.3.peg.1337"/>
<keyword evidence="3" id="KW-1185">Reference proteome</keyword>
<evidence type="ECO:0000313" key="2">
    <source>
        <dbReference type="EMBL" id="KGD65420.1"/>
    </source>
</evidence>
<dbReference type="OrthoDB" id="6080055at2"/>
<proteinExistence type="predicted"/>
<organism evidence="2 3">
    <name type="scientific">Alcanivorax nanhaiticus</name>
    <dbReference type="NCBI Taxonomy" id="1177154"/>
    <lineage>
        <taxon>Bacteria</taxon>
        <taxon>Pseudomonadati</taxon>
        <taxon>Pseudomonadota</taxon>
        <taxon>Gammaproteobacteria</taxon>
        <taxon>Oceanospirillales</taxon>
        <taxon>Alcanivoracaceae</taxon>
        <taxon>Alcanivorax</taxon>
    </lineage>
</organism>
<comment type="caution">
    <text evidence="2">The sequence shown here is derived from an EMBL/GenBank/DDBJ whole genome shotgun (WGS) entry which is preliminary data.</text>
</comment>
<dbReference type="Proteomes" id="UP000029444">
    <property type="component" value="Unassembled WGS sequence"/>
</dbReference>
<evidence type="ECO:0000256" key="1">
    <source>
        <dbReference type="SAM" id="Phobius"/>
    </source>
</evidence>
<accession>A0A095USB0</accession>
<dbReference type="STRING" id="1177154.Y5S_01313"/>
<keyword evidence="1" id="KW-1133">Transmembrane helix</keyword>
<feature type="transmembrane region" description="Helical" evidence="1">
    <location>
        <begin position="34"/>
        <end position="53"/>
    </location>
</feature>
<gene>
    <name evidence="2" type="ORF">Y5S_01313</name>
</gene>
<dbReference type="EMBL" id="ARXV01000004">
    <property type="protein sequence ID" value="KGD65420.1"/>
    <property type="molecule type" value="Genomic_DNA"/>
</dbReference>